<dbReference type="RefSeq" id="WP_234516522.1">
    <property type="nucleotide sequence ID" value="NZ_BAAAUF010000009.1"/>
</dbReference>
<evidence type="ECO:0000256" key="1">
    <source>
        <dbReference type="ARBA" id="ARBA00004496"/>
    </source>
</evidence>
<feature type="domain" description="HTH marR-type" evidence="5">
    <location>
        <begin position="20"/>
        <end position="152"/>
    </location>
</feature>
<accession>A0ABP6L2C5</accession>
<comment type="subcellular location">
    <subcellularLocation>
        <location evidence="1">Cytoplasm</location>
    </subcellularLocation>
</comment>
<comment type="caution">
    <text evidence="6">The sequence shown here is derived from an EMBL/GenBank/DDBJ whole genome shotgun (WGS) entry which is preliminary data.</text>
</comment>
<dbReference type="Pfam" id="PF01047">
    <property type="entry name" value="MarR"/>
    <property type="match status" value="1"/>
</dbReference>
<dbReference type="SMART" id="SM00347">
    <property type="entry name" value="HTH_MARR"/>
    <property type="match status" value="1"/>
</dbReference>
<evidence type="ECO:0000256" key="4">
    <source>
        <dbReference type="ARBA" id="ARBA00023163"/>
    </source>
</evidence>
<dbReference type="PANTHER" id="PTHR33164">
    <property type="entry name" value="TRANSCRIPTIONAL REGULATOR, MARR FAMILY"/>
    <property type="match status" value="1"/>
</dbReference>
<evidence type="ECO:0000313" key="6">
    <source>
        <dbReference type="EMBL" id="GAA3030682.1"/>
    </source>
</evidence>
<dbReference type="PROSITE" id="PS50995">
    <property type="entry name" value="HTH_MARR_2"/>
    <property type="match status" value="1"/>
</dbReference>
<dbReference type="InterPro" id="IPR023187">
    <property type="entry name" value="Tscrpt_reg_MarR-type_CS"/>
</dbReference>
<dbReference type="SUPFAM" id="SSF46785">
    <property type="entry name" value="Winged helix' DNA-binding domain"/>
    <property type="match status" value="1"/>
</dbReference>
<dbReference type="InterPro" id="IPR000835">
    <property type="entry name" value="HTH_MarR-typ"/>
</dbReference>
<dbReference type="Proteomes" id="UP001501532">
    <property type="component" value="Unassembled WGS sequence"/>
</dbReference>
<protein>
    <submittedName>
        <fullName evidence="6">MarR family transcriptional regulator</fullName>
    </submittedName>
</protein>
<dbReference type="PRINTS" id="PR00598">
    <property type="entry name" value="HTHMARR"/>
</dbReference>
<dbReference type="InterPro" id="IPR036388">
    <property type="entry name" value="WH-like_DNA-bd_sf"/>
</dbReference>
<reference evidence="7" key="1">
    <citation type="journal article" date="2019" name="Int. J. Syst. Evol. Microbiol.">
        <title>The Global Catalogue of Microorganisms (GCM) 10K type strain sequencing project: providing services to taxonomists for standard genome sequencing and annotation.</title>
        <authorList>
            <consortium name="The Broad Institute Genomics Platform"/>
            <consortium name="The Broad Institute Genome Sequencing Center for Infectious Disease"/>
            <person name="Wu L."/>
            <person name="Ma J."/>
        </authorList>
    </citation>
    <scope>NUCLEOTIDE SEQUENCE [LARGE SCALE GENOMIC DNA]</scope>
    <source>
        <strain evidence="7">JCM 9091</strain>
    </source>
</reference>
<evidence type="ECO:0000256" key="2">
    <source>
        <dbReference type="ARBA" id="ARBA00023015"/>
    </source>
</evidence>
<dbReference type="InterPro" id="IPR039422">
    <property type="entry name" value="MarR/SlyA-like"/>
</dbReference>
<keyword evidence="3" id="KW-0238">DNA-binding</keyword>
<proteinExistence type="predicted"/>
<gene>
    <name evidence="6" type="ORF">GCM10010448_10810</name>
</gene>
<keyword evidence="2" id="KW-0805">Transcription regulation</keyword>
<name>A0ABP6L2C5_9ACTN</name>
<dbReference type="PROSITE" id="PS01117">
    <property type="entry name" value="HTH_MARR_1"/>
    <property type="match status" value="1"/>
</dbReference>
<organism evidence="6 7">
    <name type="scientific">Streptomyces glomeratus</name>
    <dbReference type="NCBI Taxonomy" id="284452"/>
    <lineage>
        <taxon>Bacteria</taxon>
        <taxon>Bacillati</taxon>
        <taxon>Actinomycetota</taxon>
        <taxon>Actinomycetes</taxon>
        <taxon>Kitasatosporales</taxon>
        <taxon>Streptomycetaceae</taxon>
        <taxon>Streptomyces</taxon>
    </lineage>
</organism>
<dbReference type="Gene3D" id="1.10.10.10">
    <property type="entry name" value="Winged helix-like DNA-binding domain superfamily/Winged helix DNA-binding domain"/>
    <property type="match status" value="1"/>
</dbReference>
<dbReference type="InterPro" id="IPR036390">
    <property type="entry name" value="WH_DNA-bd_sf"/>
</dbReference>
<evidence type="ECO:0000256" key="3">
    <source>
        <dbReference type="ARBA" id="ARBA00023125"/>
    </source>
</evidence>
<dbReference type="PANTHER" id="PTHR33164:SF5">
    <property type="entry name" value="ORGANIC HYDROPEROXIDE RESISTANCE TRANSCRIPTIONAL REGULATOR"/>
    <property type="match status" value="1"/>
</dbReference>
<sequence length="168" mass="18700">MSPASESVRSKDEAVPTVADAPMSEALFRAARMHRITAAHLLRETGLYPGQELLMMQLWAQGEQRQADLIKTLALDPSTVTKMLQRLEQSGFVTRSPSPHDRRAVVVKPTRAGRALRDRVQQAWRDLEAITSAGFTQEEYEQAMRVLNRIEANHSRTPSADGEPPASP</sequence>
<keyword evidence="4" id="KW-0804">Transcription</keyword>
<dbReference type="EMBL" id="BAAAUF010000009">
    <property type="protein sequence ID" value="GAA3030682.1"/>
    <property type="molecule type" value="Genomic_DNA"/>
</dbReference>
<keyword evidence="7" id="KW-1185">Reference proteome</keyword>
<evidence type="ECO:0000259" key="5">
    <source>
        <dbReference type="PROSITE" id="PS50995"/>
    </source>
</evidence>
<evidence type="ECO:0000313" key="7">
    <source>
        <dbReference type="Proteomes" id="UP001501532"/>
    </source>
</evidence>